<gene>
    <name evidence="1" type="ORF">VP1G_10546</name>
</gene>
<evidence type="ECO:0000313" key="2">
    <source>
        <dbReference type="Proteomes" id="UP000078576"/>
    </source>
</evidence>
<sequence>MAANFFFNNFVVEGPLTTDTNYEFLVNIYRNHPDSAAVHAMEAIGLAGLSNISHDHHLRIEAQKRYGRALTTTNYSLGDPVQATSDLTAMSVLLLGQFESMVVESWDQYGRLIAHVEGASALLKIRGQEQFQRKSGICMFMALRMQILTDCMQRELPVPNCLLEGARALQSSPIERPRSSKVSLGDAYIRYVNVIAAMKTTGPPGTVDMQWLLEEVDYIDRALQGWRLEINPDYDYTTVNVTAVTADEICDLPLADATEGKRHVYKTKWSVHIWNN</sequence>
<dbReference type="AlphaFoldDB" id="A0A194UMK4"/>
<protein>
    <submittedName>
        <fullName evidence="1">Uncharacterized protein</fullName>
    </submittedName>
</protein>
<reference evidence="2" key="1">
    <citation type="submission" date="2014-12" db="EMBL/GenBank/DDBJ databases">
        <title>Genome Sequence of Valsa Canker Pathogens Uncovers a Specific Adaption of Colonization on Woody Bark.</title>
        <authorList>
            <person name="Yin Z."/>
            <person name="Liu H."/>
            <person name="Gao X."/>
            <person name="Li Z."/>
            <person name="Song N."/>
            <person name="Ke X."/>
            <person name="Dai Q."/>
            <person name="Wu Y."/>
            <person name="Sun Y."/>
            <person name="Xu J.-R."/>
            <person name="Kang Z.K."/>
            <person name="Wang L."/>
            <person name="Huang L."/>
        </authorList>
    </citation>
    <scope>NUCLEOTIDE SEQUENCE [LARGE SCALE GENOMIC DNA]</scope>
    <source>
        <strain evidence="2">SXYL134</strain>
    </source>
</reference>
<dbReference type="STRING" id="694573.A0A194UMK4"/>
<dbReference type="OrthoDB" id="4220372at2759"/>
<name>A0A194UMK4_CYTMA</name>
<dbReference type="Proteomes" id="UP000078576">
    <property type="component" value="Unassembled WGS sequence"/>
</dbReference>
<accession>A0A194UMK4</accession>
<organism evidence="1 2">
    <name type="scientific">Cytospora mali</name>
    <name type="common">Apple Valsa canker fungus</name>
    <name type="synonym">Valsa mali</name>
    <dbReference type="NCBI Taxonomy" id="578113"/>
    <lineage>
        <taxon>Eukaryota</taxon>
        <taxon>Fungi</taxon>
        <taxon>Dikarya</taxon>
        <taxon>Ascomycota</taxon>
        <taxon>Pezizomycotina</taxon>
        <taxon>Sordariomycetes</taxon>
        <taxon>Sordariomycetidae</taxon>
        <taxon>Diaporthales</taxon>
        <taxon>Cytosporaceae</taxon>
        <taxon>Cytospora</taxon>
    </lineage>
</organism>
<keyword evidence="2" id="KW-1185">Reference proteome</keyword>
<evidence type="ECO:0000313" key="1">
    <source>
        <dbReference type="EMBL" id="KUI52888.1"/>
    </source>
</evidence>
<dbReference type="EMBL" id="KN714667">
    <property type="protein sequence ID" value="KUI52888.1"/>
    <property type="molecule type" value="Genomic_DNA"/>
</dbReference>
<dbReference type="InterPro" id="IPR053175">
    <property type="entry name" value="DHMBA_Reg_Transcription_Factor"/>
</dbReference>
<proteinExistence type="predicted"/>
<dbReference type="PANTHER" id="PTHR38791">
    <property type="entry name" value="ZN(II)2CYS6 TRANSCRIPTION FACTOR (EUROFUNG)-RELATED-RELATED"/>
    <property type="match status" value="1"/>
</dbReference>